<evidence type="ECO:0000256" key="1">
    <source>
        <dbReference type="ARBA" id="ARBA00004479"/>
    </source>
</evidence>
<dbReference type="PROSITE" id="PS50835">
    <property type="entry name" value="IG_LIKE"/>
    <property type="match status" value="1"/>
</dbReference>
<evidence type="ECO:0000256" key="4">
    <source>
        <dbReference type="ARBA" id="ARBA00022692"/>
    </source>
</evidence>
<keyword evidence="4 13" id="KW-0812">Transmembrane</keyword>
<dbReference type="PANTHER" id="PTHR24368">
    <property type="entry name" value="AMPHOTERIN-INDUCED PROTEIN"/>
    <property type="match status" value="1"/>
</dbReference>
<keyword evidence="8 13" id="KW-1133">Transmembrane helix</keyword>
<dbReference type="InterPro" id="IPR003591">
    <property type="entry name" value="Leu-rich_rpt_typical-subtyp"/>
</dbReference>
<proteinExistence type="inferred from homology"/>
<comment type="similarity">
    <text evidence="2">Belongs to the immunoglobulin superfamily. AMIGO family.</text>
</comment>
<protein>
    <submittedName>
        <fullName evidence="16">Adhesion molecule with Ig-like domain 3</fullName>
    </submittedName>
</protein>
<dbReference type="GO" id="GO:0016020">
    <property type="term" value="C:membrane"/>
    <property type="evidence" value="ECO:0007669"/>
    <property type="project" value="UniProtKB-SubCell"/>
</dbReference>
<evidence type="ECO:0000256" key="8">
    <source>
        <dbReference type="ARBA" id="ARBA00022989"/>
    </source>
</evidence>
<keyword evidence="17" id="KW-1185">Reference proteome</keyword>
<evidence type="ECO:0000256" key="12">
    <source>
        <dbReference type="ARBA" id="ARBA00023319"/>
    </source>
</evidence>
<evidence type="ECO:0000256" key="14">
    <source>
        <dbReference type="SAM" id="SignalP"/>
    </source>
</evidence>
<dbReference type="SUPFAM" id="SSF48726">
    <property type="entry name" value="Immunoglobulin"/>
    <property type="match status" value="1"/>
</dbReference>
<dbReference type="Ensembl" id="ENSGWIT00000007864.1">
    <property type="protein sequence ID" value="ENSGWIP00000007108.1"/>
    <property type="gene ID" value="ENSGWIG00000004152.1"/>
</dbReference>
<dbReference type="InterPro" id="IPR007110">
    <property type="entry name" value="Ig-like_dom"/>
</dbReference>
<dbReference type="PANTHER" id="PTHR24368:SF62">
    <property type="entry name" value="AMPHOTERIN-INDUCED PROTEIN 3"/>
    <property type="match status" value="1"/>
</dbReference>
<evidence type="ECO:0000259" key="15">
    <source>
        <dbReference type="PROSITE" id="PS50835"/>
    </source>
</evidence>
<dbReference type="InterPro" id="IPR001611">
    <property type="entry name" value="Leu-rich_rpt"/>
</dbReference>
<dbReference type="Gene3D" id="2.60.40.10">
    <property type="entry name" value="Immunoglobulins"/>
    <property type="match status" value="1"/>
</dbReference>
<dbReference type="Gene3D" id="3.80.10.10">
    <property type="entry name" value="Ribonuclease Inhibitor"/>
    <property type="match status" value="1"/>
</dbReference>
<keyword evidence="10" id="KW-1015">Disulfide bond</keyword>
<evidence type="ECO:0000256" key="5">
    <source>
        <dbReference type="ARBA" id="ARBA00022729"/>
    </source>
</evidence>
<dbReference type="InterPro" id="IPR032675">
    <property type="entry name" value="LRR_dom_sf"/>
</dbReference>
<keyword evidence="9 13" id="KW-0472">Membrane</keyword>
<evidence type="ECO:0000256" key="11">
    <source>
        <dbReference type="ARBA" id="ARBA00023180"/>
    </source>
</evidence>
<feature type="transmembrane region" description="Helical" evidence="13">
    <location>
        <begin position="353"/>
        <end position="377"/>
    </location>
</feature>
<dbReference type="InterPro" id="IPR003599">
    <property type="entry name" value="Ig_sub"/>
</dbReference>
<evidence type="ECO:0000256" key="13">
    <source>
        <dbReference type="SAM" id="Phobius"/>
    </source>
</evidence>
<evidence type="ECO:0000313" key="17">
    <source>
        <dbReference type="Proteomes" id="UP000694680"/>
    </source>
</evidence>
<evidence type="ECO:0000256" key="9">
    <source>
        <dbReference type="ARBA" id="ARBA00023136"/>
    </source>
</evidence>
<keyword evidence="11" id="KW-0325">Glycoprotein</keyword>
<feature type="chain" id="PRO_5034220440" evidence="14">
    <location>
        <begin position="17"/>
        <end position="460"/>
    </location>
</feature>
<evidence type="ECO:0000256" key="3">
    <source>
        <dbReference type="ARBA" id="ARBA00022614"/>
    </source>
</evidence>
<reference evidence="16" key="1">
    <citation type="submission" date="2025-08" db="UniProtKB">
        <authorList>
            <consortium name="Ensembl"/>
        </authorList>
    </citation>
    <scope>IDENTIFICATION</scope>
</reference>
<dbReference type="InterPro" id="IPR031283">
    <property type="entry name" value="AMIGO"/>
</dbReference>
<dbReference type="AlphaFoldDB" id="A0A8C5DJY5"/>
<dbReference type="GO" id="GO:0007155">
    <property type="term" value="P:cell adhesion"/>
    <property type="evidence" value="ECO:0007669"/>
    <property type="project" value="UniProtKB-KW"/>
</dbReference>
<dbReference type="GO" id="GO:0007420">
    <property type="term" value="P:brain development"/>
    <property type="evidence" value="ECO:0007669"/>
    <property type="project" value="TreeGrafter"/>
</dbReference>
<organism evidence="16 17">
    <name type="scientific">Gouania willdenowi</name>
    <name type="common">Blunt-snouted clingfish</name>
    <name type="synonym">Lepadogaster willdenowi</name>
    <dbReference type="NCBI Taxonomy" id="441366"/>
    <lineage>
        <taxon>Eukaryota</taxon>
        <taxon>Metazoa</taxon>
        <taxon>Chordata</taxon>
        <taxon>Craniata</taxon>
        <taxon>Vertebrata</taxon>
        <taxon>Euteleostomi</taxon>
        <taxon>Actinopterygii</taxon>
        <taxon>Neopterygii</taxon>
        <taxon>Teleostei</taxon>
        <taxon>Neoteleostei</taxon>
        <taxon>Acanthomorphata</taxon>
        <taxon>Ovalentaria</taxon>
        <taxon>Blenniimorphae</taxon>
        <taxon>Blenniiformes</taxon>
        <taxon>Gobiesocoidei</taxon>
        <taxon>Gobiesocidae</taxon>
        <taxon>Gobiesocinae</taxon>
        <taxon>Gouania</taxon>
    </lineage>
</organism>
<dbReference type="SUPFAM" id="SSF52058">
    <property type="entry name" value="L domain-like"/>
    <property type="match status" value="1"/>
</dbReference>
<evidence type="ECO:0000256" key="2">
    <source>
        <dbReference type="ARBA" id="ARBA00005670"/>
    </source>
</evidence>
<dbReference type="SMART" id="SM00408">
    <property type="entry name" value="IGc2"/>
    <property type="match status" value="1"/>
</dbReference>
<name>A0A8C5DJY5_GOUWI</name>
<keyword evidence="5 14" id="KW-0732">Signal</keyword>
<evidence type="ECO:0000256" key="7">
    <source>
        <dbReference type="ARBA" id="ARBA00022889"/>
    </source>
</evidence>
<dbReference type="PROSITE" id="PS51450">
    <property type="entry name" value="LRR"/>
    <property type="match status" value="1"/>
</dbReference>
<dbReference type="InterPro" id="IPR036179">
    <property type="entry name" value="Ig-like_dom_sf"/>
</dbReference>
<evidence type="ECO:0000313" key="16">
    <source>
        <dbReference type="Ensembl" id="ENSGWIP00000007108.1"/>
    </source>
</evidence>
<dbReference type="InterPro" id="IPR003598">
    <property type="entry name" value="Ig_sub2"/>
</dbReference>
<dbReference type="InterPro" id="IPR013783">
    <property type="entry name" value="Ig-like_fold"/>
</dbReference>
<sequence length="460" mass="50330">MAQRLLLLLGVVPVLSSPLSSCPLTADLLCCSGRGLQWVPTQMPASTVTLDLSHNLIGQLQADSFLGLTRLETLRMAHNRVGGVQQGAFRNCSGALLRHLDLSSNQLRALEQHFFVELTGLEELLLFDNHMVQVEGGALGGLVHLRRLYLSHNHLTDFPFFSLSHAYLVLLDLSSNRLPRLPLWDVLALPPSLQQGLYLHANPLLCDCSVLCLFRHWQQLGHAPVTLLKSEHVCLDLGVQRHIIHFLLHPRLLQRCEAMEEEGRGLSVTVREGASLLLHCSAPLPGMSFLWVAPSSEWVVPPGNGDSLRMFANGSLEIVAAGEHDSGTYQCVVFNYTWQVNVTVLQTEGHAPLALNTGVTTLLGCAVSLLLVLLYLYTTPCPRAKPTPTPAVNGTASILIQAPLTTAEEGPKIKVSTNKHVVFMEPIREQNGRPGAGLRLCLLFLSHTLTHAHTLCVTDP</sequence>
<evidence type="ECO:0000256" key="6">
    <source>
        <dbReference type="ARBA" id="ARBA00022737"/>
    </source>
</evidence>
<keyword evidence="12" id="KW-0393">Immunoglobulin domain</keyword>
<feature type="domain" description="Ig-like" evidence="15">
    <location>
        <begin position="250"/>
        <end position="343"/>
    </location>
</feature>
<dbReference type="SMART" id="SM00369">
    <property type="entry name" value="LRR_TYP"/>
    <property type="match status" value="5"/>
</dbReference>
<evidence type="ECO:0000256" key="10">
    <source>
        <dbReference type="ARBA" id="ARBA00023157"/>
    </source>
</evidence>
<feature type="signal peptide" evidence="14">
    <location>
        <begin position="1"/>
        <end position="16"/>
    </location>
</feature>
<dbReference type="Proteomes" id="UP000694680">
    <property type="component" value="Unassembled WGS sequence"/>
</dbReference>
<comment type="subcellular location">
    <subcellularLocation>
        <location evidence="1">Membrane</location>
        <topology evidence="1">Single-pass type I membrane protein</topology>
    </subcellularLocation>
</comment>
<keyword evidence="6" id="KW-0677">Repeat</keyword>
<dbReference type="SMART" id="SM00409">
    <property type="entry name" value="IG"/>
    <property type="match status" value="1"/>
</dbReference>
<accession>A0A8C5DJY5</accession>
<keyword evidence="3" id="KW-0433">Leucine-rich repeat</keyword>
<keyword evidence="7" id="KW-0130">Cell adhesion</keyword>
<dbReference type="Pfam" id="PF13855">
    <property type="entry name" value="LRR_8"/>
    <property type="match status" value="2"/>
</dbReference>
<reference evidence="16" key="2">
    <citation type="submission" date="2025-09" db="UniProtKB">
        <authorList>
            <consortium name="Ensembl"/>
        </authorList>
    </citation>
    <scope>IDENTIFICATION</scope>
</reference>